<dbReference type="GO" id="GO:0004721">
    <property type="term" value="F:phosphoprotein phosphatase activity"/>
    <property type="evidence" value="ECO:0007669"/>
    <property type="project" value="TreeGrafter"/>
</dbReference>
<dbReference type="CDD" id="cd00075">
    <property type="entry name" value="HATPase"/>
    <property type="match status" value="1"/>
</dbReference>
<evidence type="ECO:0000313" key="14">
    <source>
        <dbReference type="Proteomes" id="UP000247523"/>
    </source>
</evidence>
<dbReference type="Proteomes" id="UP000216411">
    <property type="component" value="Unassembled WGS sequence"/>
</dbReference>
<comment type="catalytic activity">
    <reaction evidence="1">
        <text>ATP + protein L-histidine = ADP + protein N-phospho-L-histidine.</text>
        <dbReference type="EC" id="2.7.13.3"/>
    </reaction>
</comment>
<dbReference type="EC" id="2.7.13.3" evidence="3"/>
<accession>A0A255IP16</accession>
<protein>
    <recommendedName>
        <fullName evidence="3">histidine kinase</fullName>
        <ecNumber evidence="3">2.7.13.3</ecNumber>
    </recommendedName>
</protein>
<dbReference type="InterPro" id="IPR005467">
    <property type="entry name" value="His_kinase_dom"/>
</dbReference>
<gene>
    <name evidence="11" type="ORF">C8E03_101695</name>
    <name evidence="12" type="ORF">CG710_014050</name>
</gene>
<dbReference type="PROSITE" id="PS50109">
    <property type="entry name" value="HIS_KIN"/>
    <property type="match status" value="1"/>
</dbReference>
<evidence type="ECO:0000256" key="3">
    <source>
        <dbReference type="ARBA" id="ARBA00012438"/>
    </source>
</evidence>
<dbReference type="AlphaFoldDB" id="A0A255IP16"/>
<dbReference type="CDD" id="cd00082">
    <property type="entry name" value="HisKA"/>
    <property type="match status" value="1"/>
</dbReference>
<dbReference type="SMART" id="SM00388">
    <property type="entry name" value="HisKA"/>
    <property type="match status" value="1"/>
</dbReference>
<dbReference type="Proteomes" id="UP000247523">
    <property type="component" value="Unassembled WGS sequence"/>
</dbReference>
<dbReference type="PANTHER" id="PTHR45453">
    <property type="entry name" value="PHOSPHATE REGULON SENSOR PROTEIN PHOR"/>
    <property type="match status" value="1"/>
</dbReference>
<dbReference type="FunFam" id="3.30.565.10:FF:000006">
    <property type="entry name" value="Sensor histidine kinase WalK"/>
    <property type="match status" value="1"/>
</dbReference>
<dbReference type="GO" id="GO:0016036">
    <property type="term" value="P:cellular response to phosphate starvation"/>
    <property type="evidence" value="ECO:0007669"/>
    <property type="project" value="TreeGrafter"/>
</dbReference>
<keyword evidence="9" id="KW-1133">Transmembrane helix</keyword>
<keyword evidence="9" id="KW-0812">Transmembrane</keyword>
<organism evidence="11 14">
    <name type="scientific">Lachnotalea glycerini</name>
    <dbReference type="NCBI Taxonomy" id="1763509"/>
    <lineage>
        <taxon>Bacteria</taxon>
        <taxon>Bacillati</taxon>
        <taxon>Bacillota</taxon>
        <taxon>Clostridia</taxon>
        <taxon>Lachnospirales</taxon>
        <taxon>Lachnospiraceae</taxon>
        <taxon>Lachnotalea</taxon>
    </lineage>
</organism>
<dbReference type="Pfam" id="PF02518">
    <property type="entry name" value="HATPase_c"/>
    <property type="match status" value="1"/>
</dbReference>
<sequence>MISKLKKKFIFINMIFVTVILIFAFGAVLVSSFLRVDENSRIAIQTSVDRNNRLDEKNKPVLEIGTHPANDKQPTSFTVFTVRLDENNNIKNLIGDYVEVSDQVLEQIVSTCVESNKDSGILWDMSLRYLKNSNIHGNEIIFYDLSDDISSMFHLVKNCLIVGIGSFLAFLLISVFLANWALKPVEKSWESQRQFIADASHELKTPLTVILANADILSAHKKDTIENQYKWIDYIKAEASHMSSLVNDLLFLAKSDAARENIVLTEVNLSDIMWNCYLPFESLAFEQEKNLDAEIASDILIQGDSGKLKQLIMILLDNACKYTEKNGSIKVKLYTKPEKEKIYLTVNNTGEPISQEHLSHLFERFYRAEESRAREKGGYGLGLSIAKTIVDMHRGKISVTSTKEEGTTFKVSFHITR</sequence>
<dbReference type="RefSeq" id="WP_094376256.1">
    <property type="nucleotide sequence ID" value="NZ_NOKA02000033.1"/>
</dbReference>
<keyword evidence="5" id="KW-0808">Transferase</keyword>
<name>A0A255IP16_9FIRM</name>
<dbReference type="InterPro" id="IPR050351">
    <property type="entry name" value="BphY/WalK/GraS-like"/>
</dbReference>
<feature type="transmembrane region" description="Helical" evidence="9">
    <location>
        <begin position="12"/>
        <end position="34"/>
    </location>
</feature>
<evidence type="ECO:0000313" key="12">
    <source>
        <dbReference type="EMBL" id="RDY30596.1"/>
    </source>
</evidence>
<dbReference type="FunFam" id="1.10.287.130:FF:000001">
    <property type="entry name" value="Two-component sensor histidine kinase"/>
    <property type="match status" value="1"/>
</dbReference>
<dbReference type="InterPro" id="IPR003661">
    <property type="entry name" value="HisK_dim/P_dom"/>
</dbReference>
<proteinExistence type="predicted"/>
<keyword evidence="13" id="KW-1185">Reference proteome</keyword>
<dbReference type="OrthoDB" id="9813151at2"/>
<evidence type="ECO:0000256" key="8">
    <source>
        <dbReference type="ARBA" id="ARBA00023136"/>
    </source>
</evidence>
<reference evidence="12" key="3">
    <citation type="submission" date="2018-07" db="EMBL/GenBank/DDBJ databases">
        <authorList>
            <person name="Quirk P.G."/>
            <person name="Krulwich T.A."/>
        </authorList>
    </citation>
    <scope>NUCLEOTIDE SEQUENCE</scope>
    <source>
        <strain evidence="12">CCRI-19302</strain>
    </source>
</reference>
<evidence type="ECO:0000256" key="2">
    <source>
        <dbReference type="ARBA" id="ARBA00004370"/>
    </source>
</evidence>
<feature type="transmembrane region" description="Helical" evidence="9">
    <location>
        <begin position="160"/>
        <end position="182"/>
    </location>
</feature>
<dbReference type="Gene3D" id="1.10.287.130">
    <property type="match status" value="1"/>
</dbReference>
<dbReference type="PANTHER" id="PTHR45453:SF1">
    <property type="entry name" value="PHOSPHATE REGULON SENSOR PROTEIN PHOR"/>
    <property type="match status" value="1"/>
</dbReference>
<dbReference type="InterPro" id="IPR003594">
    <property type="entry name" value="HATPase_dom"/>
</dbReference>
<dbReference type="SUPFAM" id="SSF47384">
    <property type="entry name" value="Homodimeric domain of signal transducing histidine kinase"/>
    <property type="match status" value="1"/>
</dbReference>
<evidence type="ECO:0000256" key="7">
    <source>
        <dbReference type="ARBA" id="ARBA00023012"/>
    </source>
</evidence>
<reference evidence="12 13" key="1">
    <citation type="journal article" date="2017" name="Genome Announc.">
        <title>Draft Genome Sequence of a Sporulating and Motile Strain of Lachnotalea glycerini Isolated from Water in Quebec City, Canada.</title>
        <authorList>
            <person name="Maheux A.F."/>
            <person name="Boudreau D.K."/>
            <person name="Berube E."/>
            <person name="Boissinot M."/>
            <person name="Raymond F."/>
            <person name="Brodeur S."/>
            <person name="Corbeil J."/>
            <person name="Isabel S."/>
            <person name="Omar R.F."/>
            <person name="Bergeron M.G."/>
        </authorList>
    </citation>
    <scope>NUCLEOTIDE SEQUENCE [LARGE SCALE GENOMIC DNA]</scope>
    <source>
        <strain evidence="12 13">CCRI-19302</strain>
    </source>
</reference>
<reference evidence="11 14" key="2">
    <citation type="submission" date="2018-05" db="EMBL/GenBank/DDBJ databases">
        <title>Genomic Encyclopedia of Type Strains, Phase IV (KMG-IV): sequencing the most valuable type-strain genomes for metagenomic binning, comparative biology and taxonomic classification.</title>
        <authorList>
            <person name="Goeker M."/>
        </authorList>
    </citation>
    <scope>NUCLEOTIDE SEQUENCE [LARGE SCALE GENOMIC DNA]</scope>
    <source>
        <strain evidence="11 14">DSM 28816</strain>
    </source>
</reference>
<evidence type="ECO:0000313" key="13">
    <source>
        <dbReference type="Proteomes" id="UP000216411"/>
    </source>
</evidence>
<dbReference type="InterPro" id="IPR004358">
    <property type="entry name" value="Sig_transdc_His_kin-like_C"/>
</dbReference>
<keyword evidence="6" id="KW-0418">Kinase</keyword>
<evidence type="ECO:0000256" key="5">
    <source>
        <dbReference type="ARBA" id="ARBA00022679"/>
    </source>
</evidence>
<dbReference type="InterPro" id="IPR036890">
    <property type="entry name" value="HATPase_C_sf"/>
</dbReference>
<evidence type="ECO:0000256" key="6">
    <source>
        <dbReference type="ARBA" id="ARBA00022777"/>
    </source>
</evidence>
<comment type="caution">
    <text evidence="11">The sequence shown here is derived from an EMBL/GenBank/DDBJ whole genome shotgun (WGS) entry which is preliminary data.</text>
</comment>
<dbReference type="GO" id="GO:0000155">
    <property type="term" value="F:phosphorelay sensor kinase activity"/>
    <property type="evidence" value="ECO:0007669"/>
    <property type="project" value="InterPro"/>
</dbReference>
<dbReference type="PRINTS" id="PR00344">
    <property type="entry name" value="BCTRLSENSOR"/>
</dbReference>
<evidence type="ECO:0000256" key="9">
    <source>
        <dbReference type="SAM" id="Phobius"/>
    </source>
</evidence>
<dbReference type="Pfam" id="PF00512">
    <property type="entry name" value="HisKA"/>
    <property type="match status" value="1"/>
</dbReference>
<dbReference type="EMBL" id="NOKA02000033">
    <property type="protein sequence ID" value="RDY30596.1"/>
    <property type="molecule type" value="Genomic_DNA"/>
</dbReference>
<dbReference type="Gene3D" id="3.30.565.10">
    <property type="entry name" value="Histidine kinase-like ATPase, C-terminal domain"/>
    <property type="match status" value="1"/>
</dbReference>
<comment type="subcellular location">
    <subcellularLocation>
        <location evidence="2">Membrane</location>
    </subcellularLocation>
</comment>
<evidence type="ECO:0000256" key="1">
    <source>
        <dbReference type="ARBA" id="ARBA00000085"/>
    </source>
</evidence>
<dbReference type="SUPFAM" id="SSF55874">
    <property type="entry name" value="ATPase domain of HSP90 chaperone/DNA topoisomerase II/histidine kinase"/>
    <property type="match status" value="1"/>
</dbReference>
<evidence type="ECO:0000259" key="10">
    <source>
        <dbReference type="PROSITE" id="PS50109"/>
    </source>
</evidence>
<evidence type="ECO:0000313" key="11">
    <source>
        <dbReference type="EMBL" id="PXV96062.1"/>
    </source>
</evidence>
<dbReference type="GO" id="GO:0005886">
    <property type="term" value="C:plasma membrane"/>
    <property type="evidence" value="ECO:0007669"/>
    <property type="project" value="TreeGrafter"/>
</dbReference>
<keyword evidence="4" id="KW-0597">Phosphoprotein</keyword>
<feature type="domain" description="Histidine kinase" evidence="10">
    <location>
        <begin position="198"/>
        <end position="417"/>
    </location>
</feature>
<evidence type="ECO:0000256" key="4">
    <source>
        <dbReference type="ARBA" id="ARBA00022553"/>
    </source>
</evidence>
<dbReference type="InterPro" id="IPR036097">
    <property type="entry name" value="HisK_dim/P_sf"/>
</dbReference>
<dbReference type="EMBL" id="QICS01000001">
    <property type="protein sequence ID" value="PXV96062.1"/>
    <property type="molecule type" value="Genomic_DNA"/>
</dbReference>
<dbReference type="SMART" id="SM00387">
    <property type="entry name" value="HATPase_c"/>
    <property type="match status" value="1"/>
</dbReference>
<keyword evidence="7" id="KW-0902">Two-component regulatory system</keyword>
<keyword evidence="8 9" id="KW-0472">Membrane</keyword>